<proteinExistence type="predicted"/>
<feature type="compositionally biased region" description="Basic and acidic residues" evidence="1">
    <location>
        <begin position="251"/>
        <end position="263"/>
    </location>
</feature>
<feature type="compositionally biased region" description="Low complexity" evidence="1">
    <location>
        <begin position="185"/>
        <end position="195"/>
    </location>
</feature>
<feature type="compositionally biased region" description="Pro residues" evidence="1">
    <location>
        <begin position="171"/>
        <end position="184"/>
    </location>
</feature>
<accession>A0AAN6X664</accession>
<comment type="caution">
    <text evidence="2">The sequence shown here is derived from an EMBL/GenBank/DDBJ whole genome shotgun (WGS) entry which is preliminary data.</text>
</comment>
<reference evidence="2" key="1">
    <citation type="journal article" date="2023" name="Mol. Phylogenet. Evol.">
        <title>Genome-scale phylogeny and comparative genomics of the fungal order Sordariales.</title>
        <authorList>
            <person name="Hensen N."/>
            <person name="Bonometti L."/>
            <person name="Westerberg I."/>
            <person name="Brannstrom I.O."/>
            <person name="Guillou S."/>
            <person name="Cros-Aarteil S."/>
            <person name="Calhoun S."/>
            <person name="Haridas S."/>
            <person name="Kuo A."/>
            <person name="Mondo S."/>
            <person name="Pangilinan J."/>
            <person name="Riley R."/>
            <person name="LaButti K."/>
            <person name="Andreopoulos B."/>
            <person name="Lipzen A."/>
            <person name="Chen C."/>
            <person name="Yan M."/>
            <person name="Daum C."/>
            <person name="Ng V."/>
            <person name="Clum A."/>
            <person name="Steindorff A."/>
            <person name="Ohm R.A."/>
            <person name="Martin F."/>
            <person name="Silar P."/>
            <person name="Natvig D.O."/>
            <person name="Lalanne C."/>
            <person name="Gautier V."/>
            <person name="Ament-Velasquez S.L."/>
            <person name="Kruys A."/>
            <person name="Hutchinson M.I."/>
            <person name="Powell A.J."/>
            <person name="Barry K."/>
            <person name="Miller A.N."/>
            <person name="Grigoriev I.V."/>
            <person name="Debuchy R."/>
            <person name="Gladieux P."/>
            <person name="Hiltunen Thoren M."/>
            <person name="Johannesson H."/>
        </authorList>
    </citation>
    <scope>NUCLEOTIDE SEQUENCE</scope>
    <source>
        <strain evidence="2">PSN309</strain>
    </source>
</reference>
<feature type="compositionally biased region" description="Basic and acidic residues" evidence="1">
    <location>
        <begin position="297"/>
        <end position="306"/>
    </location>
</feature>
<dbReference type="AlphaFoldDB" id="A0AAN6X664"/>
<feature type="compositionally biased region" description="Pro residues" evidence="1">
    <location>
        <begin position="132"/>
        <end position="149"/>
    </location>
</feature>
<gene>
    <name evidence="2" type="ORF">QBC35DRAFT_262475</name>
</gene>
<reference evidence="2" key="2">
    <citation type="submission" date="2023-05" db="EMBL/GenBank/DDBJ databases">
        <authorList>
            <consortium name="Lawrence Berkeley National Laboratory"/>
            <person name="Steindorff A."/>
            <person name="Hensen N."/>
            <person name="Bonometti L."/>
            <person name="Westerberg I."/>
            <person name="Brannstrom I.O."/>
            <person name="Guillou S."/>
            <person name="Cros-Aarteil S."/>
            <person name="Calhoun S."/>
            <person name="Haridas S."/>
            <person name="Kuo A."/>
            <person name="Mondo S."/>
            <person name="Pangilinan J."/>
            <person name="Riley R."/>
            <person name="Labutti K."/>
            <person name="Andreopoulos B."/>
            <person name="Lipzen A."/>
            <person name="Chen C."/>
            <person name="Yanf M."/>
            <person name="Daum C."/>
            <person name="Ng V."/>
            <person name="Clum A."/>
            <person name="Ohm R."/>
            <person name="Martin F."/>
            <person name="Silar P."/>
            <person name="Natvig D."/>
            <person name="Lalanne C."/>
            <person name="Gautier V."/>
            <person name="Ament-Velasquez S.L."/>
            <person name="Kruys A."/>
            <person name="Hutchinson M.I."/>
            <person name="Powell A.J."/>
            <person name="Barry K."/>
            <person name="Miller A.N."/>
            <person name="Grigoriev I.V."/>
            <person name="Debuchy R."/>
            <person name="Gladieux P."/>
            <person name="Thoren M.H."/>
            <person name="Johannesson H."/>
        </authorList>
    </citation>
    <scope>NUCLEOTIDE SEQUENCE</scope>
    <source>
        <strain evidence="2">PSN309</strain>
    </source>
</reference>
<feature type="region of interest" description="Disordered" evidence="1">
    <location>
        <begin position="92"/>
        <end position="329"/>
    </location>
</feature>
<dbReference type="Proteomes" id="UP001302126">
    <property type="component" value="Unassembled WGS sequence"/>
</dbReference>
<feature type="compositionally biased region" description="Pro residues" evidence="1">
    <location>
        <begin position="225"/>
        <end position="239"/>
    </location>
</feature>
<evidence type="ECO:0000313" key="2">
    <source>
        <dbReference type="EMBL" id="KAK4192072.1"/>
    </source>
</evidence>
<organism evidence="2 3">
    <name type="scientific">Podospora australis</name>
    <dbReference type="NCBI Taxonomy" id="1536484"/>
    <lineage>
        <taxon>Eukaryota</taxon>
        <taxon>Fungi</taxon>
        <taxon>Dikarya</taxon>
        <taxon>Ascomycota</taxon>
        <taxon>Pezizomycotina</taxon>
        <taxon>Sordariomycetes</taxon>
        <taxon>Sordariomycetidae</taxon>
        <taxon>Sordariales</taxon>
        <taxon>Podosporaceae</taxon>
        <taxon>Podospora</taxon>
    </lineage>
</organism>
<dbReference type="EMBL" id="MU864356">
    <property type="protein sequence ID" value="KAK4192072.1"/>
    <property type="molecule type" value="Genomic_DNA"/>
</dbReference>
<sequence>MESYFTDVEKRFVLAEMIKVSHMDVGVLVDFIKSHDIQPDWLSMQLPGGRNMNQCLRAAENMFNTPMPPPLISPLKRKSFSDITDHFAKRQAIASPSEPPPSGMSYPPSAYAPQQVNIQPRPNGQGHQPSLSNPPAPAPATGPTPYPGPPRRRGRPPKSESRQGNWQVTTPYPPITPAPAPLAPAPASAPVLAPQPNSPSFRVQPPYRYSMPDPKTGKKLLPEIAPRPPHGVPLDPPMRSPTVPGSAGGEYQERRDEGHRMEPPHSQSRQPMREITLPPHPPVLPPPRSPHPQHQHHPLDAPRPRETPPTTPREPLKQESHAPPPPATN</sequence>
<evidence type="ECO:0000256" key="1">
    <source>
        <dbReference type="SAM" id="MobiDB-lite"/>
    </source>
</evidence>
<protein>
    <submittedName>
        <fullName evidence="2">Uncharacterized protein</fullName>
    </submittedName>
</protein>
<name>A0AAN6X664_9PEZI</name>
<evidence type="ECO:0000313" key="3">
    <source>
        <dbReference type="Proteomes" id="UP001302126"/>
    </source>
</evidence>
<feature type="compositionally biased region" description="Polar residues" evidence="1">
    <location>
        <begin position="112"/>
        <end position="131"/>
    </location>
</feature>
<keyword evidence="3" id="KW-1185">Reference proteome</keyword>
<feature type="compositionally biased region" description="Pro residues" evidence="1">
    <location>
        <begin position="278"/>
        <end position="290"/>
    </location>
</feature>